<dbReference type="GO" id="GO:0006592">
    <property type="term" value="P:ornithine biosynthetic process"/>
    <property type="evidence" value="ECO:0007669"/>
    <property type="project" value="TreeGrafter"/>
</dbReference>
<keyword evidence="5 13" id="KW-0028">Amino-acid biosynthesis</keyword>
<dbReference type="FunFam" id="3.30.2330.10:FF:000001">
    <property type="entry name" value="Arginine biosynthesis bifunctional protein ArgJ, mitochondrial"/>
    <property type="match status" value="1"/>
</dbReference>
<evidence type="ECO:0000313" key="15">
    <source>
        <dbReference type="Proteomes" id="UP000251213"/>
    </source>
</evidence>
<keyword evidence="15" id="KW-1185">Reference proteome</keyword>
<keyword evidence="7 13" id="KW-0068">Autocatalytic cleavage</keyword>
<dbReference type="HAMAP" id="MF_01106">
    <property type="entry name" value="ArgJ"/>
    <property type="match status" value="1"/>
</dbReference>
<dbReference type="CDD" id="cd02152">
    <property type="entry name" value="OAT"/>
    <property type="match status" value="1"/>
</dbReference>
<feature type="chain" id="PRO_5023378783" description="Arginine biosynthesis bifunctional protein ArgJ beta chain" evidence="13">
    <location>
        <begin position="191"/>
        <end position="404"/>
    </location>
</feature>
<accession>A0A364K0Z5</accession>
<evidence type="ECO:0000313" key="14">
    <source>
        <dbReference type="EMBL" id="RAL21362.1"/>
    </source>
</evidence>
<comment type="similarity">
    <text evidence="2 13">Belongs to the ArgJ family.</text>
</comment>
<feature type="chain" id="PRO_5023378784" description="Arginine biosynthesis bifunctional protein ArgJ alpha chain" evidence="13">
    <location>
        <begin position="1"/>
        <end position="190"/>
    </location>
</feature>
<reference evidence="14 15" key="1">
    <citation type="submission" date="2018-06" db="EMBL/GenBank/DDBJ databases">
        <title>Thermoflavimicrobium daqus sp. nov., a thermophilic microbe isolated from Moutai-flavour Daqu.</title>
        <authorList>
            <person name="Wang X."/>
            <person name="Zhou H."/>
        </authorList>
    </citation>
    <scope>NUCLEOTIDE SEQUENCE [LARGE SCALE GENOMIC DNA]</scope>
    <source>
        <strain evidence="14 15">FBKL4.011</strain>
    </source>
</reference>
<dbReference type="GO" id="GO:0004042">
    <property type="term" value="F:L-glutamate N-acetyltransferase activity"/>
    <property type="evidence" value="ECO:0007669"/>
    <property type="project" value="UniProtKB-UniRule"/>
</dbReference>
<keyword evidence="13" id="KW-0963">Cytoplasm</keyword>
<evidence type="ECO:0000256" key="12">
    <source>
        <dbReference type="ARBA" id="ARBA00054976"/>
    </source>
</evidence>
<dbReference type="InterPro" id="IPR002813">
    <property type="entry name" value="Arg_biosynth_ArgJ"/>
</dbReference>
<protein>
    <recommendedName>
        <fullName evidence="13">Arginine biosynthesis bifunctional protein ArgJ</fullName>
    </recommendedName>
    <domain>
        <recommendedName>
            <fullName evidence="13">Glutamate N-acetyltransferase</fullName>
            <ecNumber evidence="13">2.3.1.35</ecNumber>
        </recommendedName>
        <alternativeName>
            <fullName evidence="13">Ornithine acetyltransferase</fullName>
            <shortName evidence="13">OATase</shortName>
        </alternativeName>
        <alternativeName>
            <fullName evidence="13">Ornithine transacetylase</fullName>
        </alternativeName>
    </domain>
    <domain>
        <recommendedName>
            <fullName evidence="13">Amino-acid acetyltransferase</fullName>
            <ecNumber evidence="13">2.3.1.1</ecNumber>
        </recommendedName>
        <alternativeName>
            <fullName evidence="13">N-acetylglutamate synthase</fullName>
            <shortName evidence="13">AGSase</shortName>
        </alternativeName>
    </domain>
    <component>
        <recommendedName>
            <fullName evidence="13">Arginine biosynthesis bifunctional protein ArgJ alpha chain</fullName>
        </recommendedName>
    </component>
    <component>
        <recommendedName>
            <fullName evidence="13">Arginine biosynthesis bifunctional protein ArgJ beta chain</fullName>
        </recommendedName>
    </component>
</protein>
<evidence type="ECO:0000256" key="10">
    <source>
        <dbReference type="ARBA" id="ARBA00048372"/>
    </source>
</evidence>
<comment type="pathway">
    <text evidence="13">Amino-acid biosynthesis; L-arginine biosynthesis; N(2)-acetyl-L-ornithine from L-glutamate: step 1/4.</text>
</comment>
<dbReference type="EMBL" id="QJKK01000015">
    <property type="protein sequence ID" value="RAL21362.1"/>
    <property type="molecule type" value="Genomic_DNA"/>
</dbReference>
<feature type="binding site" evidence="13">
    <location>
        <position position="399"/>
    </location>
    <ligand>
        <name>substrate</name>
    </ligand>
</feature>
<dbReference type="GO" id="GO:0005737">
    <property type="term" value="C:cytoplasm"/>
    <property type="evidence" value="ECO:0007669"/>
    <property type="project" value="UniProtKB-SubCell"/>
</dbReference>
<dbReference type="AlphaFoldDB" id="A0A364K0Z5"/>
<evidence type="ECO:0000256" key="11">
    <source>
        <dbReference type="ARBA" id="ARBA00049439"/>
    </source>
</evidence>
<evidence type="ECO:0000256" key="8">
    <source>
        <dbReference type="ARBA" id="ARBA00023268"/>
    </source>
</evidence>
<dbReference type="Gene3D" id="3.30.2330.10">
    <property type="entry name" value="arginine biosynthesis bifunctional protein suprefamily"/>
    <property type="match status" value="1"/>
</dbReference>
<evidence type="ECO:0000256" key="3">
    <source>
        <dbReference type="ARBA" id="ARBA00011475"/>
    </source>
</evidence>
<evidence type="ECO:0000256" key="7">
    <source>
        <dbReference type="ARBA" id="ARBA00022813"/>
    </source>
</evidence>
<dbReference type="Pfam" id="PF01960">
    <property type="entry name" value="ArgJ"/>
    <property type="match status" value="1"/>
</dbReference>
<feature type="binding site" evidence="13">
    <location>
        <position position="277"/>
    </location>
    <ligand>
        <name>substrate</name>
    </ligand>
</feature>
<proteinExistence type="inferred from homology"/>
<dbReference type="InterPro" id="IPR016117">
    <property type="entry name" value="ArgJ-like_dom_sf"/>
</dbReference>
<dbReference type="PANTHER" id="PTHR23100">
    <property type="entry name" value="ARGININE BIOSYNTHESIS BIFUNCTIONAL PROTEIN ARGJ"/>
    <property type="match status" value="1"/>
</dbReference>
<evidence type="ECO:0000256" key="9">
    <source>
        <dbReference type="ARBA" id="ARBA00023315"/>
    </source>
</evidence>
<dbReference type="EC" id="2.3.1.35" evidence="13"/>
<dbReference type="Proteomes" id="UP000251213">
    <property type="component" value="Unassembled WGS sequence"/>
</dbReference>
<evidence type="ECO:0000256" key="5">
    <source>
        <dbReference type="ARBA" id="ARBA00022605"/>
    </source>
</evidence>
<evidence type="ECO:0000256" key="4">
    <source>
        <dbReference type="ARBA" id="ARBA00022571"/>
    </source>
</evidence>
<feature type="binding site" evidence="13">
    <location>
        <position position="191"/>
    </location>
    <ligand>
        <name>substrate</name>
    </ligand>
</feature>
<feature type="binding site" evidence="13">
    <location>
        <position position="404"/>
    </location>
    <ligand>
        <name>substrate</name>
    </ligand>
</feature>
<keyword evidence="8 13" id="KW-0511">Multifunctional enzyme</keyword>
<feature type="binding site" evidence="13">
    <location>
        <position position="154"/>
    </location>
    <ligand>
        <name>substrate</name>
    </ligand>
</feature>
<dbReference type="GO" id="GO:0004358">
    <property type="term" value="F:L-glutamate N-acetyltransferase activity, acting on acetyl-L-ornithine as donor"/>
    <property type="evidence" value="ECO:0007669"/>
    <property type="project" value="UniProtKB-UniRule"/>
</dbReference>
<comment type="catalytic activity">
    <reaction evidence="11 13">
        <text>N(2)-acetyl-L-ornithine + L-glutamate = N-acetyl-L-glutamate + L-ornithine</text>
        <dbReference type="Rhea" id="RHEA:15349"/>
        <dbReference type="ChEBI" id="CHEBI:29985"/>
        <dbReference type="ChEBI" id="CHEBI:44337"/>
        <dbReference type="ChEBI" id="CHEBI:46911"/>
        <dbReference type="ChEBI" id="CHEBI:57805"/>
        <dbReference type="EC" id="2.3.1.35"/>
    </reaction>
</comment>
<comment type="catalytic activity">
    <reaction evidence="10 13">
        <text>L-glutamate + acetyl-CoA = N-acetyl-L-glutamate + CoA + H(+)</text>
        <dbReference type="Rhea" id="RHEA:24292"/>
        <dbReference type="ChEBI" id="CHEBI:15378"/>
        <dbReference type="ChEBI" id="CHEBI:29985"/>
        <dbReference type="ChEBI" id="CHEBI:44337"/>
        <dbReference type="ChEBI" id="CHEBI:57287"/>
        <dbReference type="ChEBI" id="CHEBI:57288"/>
        <dbReference type="EC" id="2.3.1.1"/>
    </reaction>
</comment>
<feature type="binding site" evidence="13">
    <location>
        <position position="180"/>
    </location>
    <ligand>
        <name>substrate</name>
    </ligand>
</feature>
<sequence length="404" mass="43262">MNPFEIVKQPKITSPKGFRSIGIHAGLKKRKLDLGAIICDVPANAAAVYTLNAFQAAPVKVTKSSIQEAGKLQAMVVNSGQANAGTGEKGLEDALMTRQKMADLLDIPPHLVAVASTGVIGEYIPMNCMLNGLHQVVQLADHDPDDTFAEAILTTDTFPKKVEVQLRIDNQIVKIAGVAKGSGMIHPNMATMLGFITTDAAIESSELESLLTTVIPDTFNMISVDGDCSTNDMVVVMASGLAKHESLSPAHPDWANFQAAFSYVCQELAKLIAKDGEGATRLIEVQVTGAPSKETAKRIARAIVSSNLVKTAIFGADANWGRILCAAGYGAPEISAEKIDVWIGSILVAKQGVPIEFDEEKAAELLRNETVIIRTHLHQGEFQATAWGCDLSYDYVKINGSYRS</sequence>
<organism evidence="14 15">
    <name type="scientific">Thermoflavimicrobium daqui</name>
    <dbReference type="NCBI Taxonomy" id="2137476"/>
    <lineage>
        <taxon>Bacteria</taxon>
        <taxon>Bacillati</taxon>
        <taxon>Bacillota</taxon>
        <taxon>Bacilli</taxon>
        <taxon>Bacillales</taxon>
        <taxon>Thermoactinomycetaceae</taxon>
        <taxon>Thermoflavimicrobium</taxon>
    </lineage>
</organism>
<dbReference type="UniPathway" id="UPA00068">
    <property type="reaction ID" value="UER00106"/>
</dbReference>
<dbReference type="FunFam" id="3.60.70.12:FF:000001">
    <property type="entry name" value="Arginine biosynthesis bifunctional protein ArgJ, chloroplastic"/>
    <property type="match status" value="1"/>
</dbReference>
<keyword evidence="6 13" id="KW-0808">Transferase</keyword>
<feature type="site" description="Involved in the stabilization of negative charge on the oxyanion by the formation of the oxyanion hole" evidence="13">
    <location>
        <position position="118"/>
    </location>
</feature>
<reference evidence="14 15" key="2">
    <citation type="submission" date="2018-06" db="EMBL/GenBank/DDBJ databases">
        <authorList>
            <person name="Zhirakovskaya E."/>
        </authorList>
    </citation>
    <scope>NUCLEOTIDE SEQUENCE [LARGE SCALE GENOMIC DNA]</scope>
    <source>
        <strain evidence="14 15">FBKL4.011</strain>
    </source>
</reference>
<dbReference type="RefSeq" id="WP_113660245.1">
    <property type="nucleotide sequence ID" value="NZ_KZ845677.1"/>
</dbReference>
<dbReference type="NCBIfam" id="NF003802">
    <property type="entry name" value="PRK05388.1"/>
    <property type="match status" value="1"/>
</dbReference>
<gene>
    <name evidence="13" type="primary">argJ</name>
    <name evidence="14" type="ORF">DL897_16615</name>
</gene>
<dbReference type="PANTHER" id="PTHR23100:SF0">
    <property type="entry name" value="ARGININE BIOSYNTHESIS BIFUNCTIONAL PROTEIN ARGJ, MITOCHONDRIAL"/>
    <property type="match status" value="1"/>
</dbReference>
<keyword evidence="4 13" id="KW-0055">Arginine biosynthesis</keyword>
<evidence type="ECO:0000256" key="13">
    <source>
        <dbReference type="HAMAP-Rule" id="MF_01106"/>
    </source>
</evidence>
<dbReference type="SUPFAM" id="SSF56266">
    <property type="entry name" value="DmpA/ArgJ-like"/>
    <property type="match status" value="1"/>
</dbReference>
<feature type="site" description="Cleavage; by autolysis" evidence="13">
    <location>
        <begin position="190"/>
        <end position="191"/>
    </location>
</feature>
<dbReference type="FunFam" id="3.10.20.340:FF:000001">
    <property type="entry name" value="Arginine biosynthesis bifunctional protein ArgJ, chloroplastic"/>
    <property type="match status" value="1"/>
</dbReference>
<comment type="caution">
    <text evidence="14">The sequence shown here is derived from an EMBL/GenBank/DDBJ whole genome shotgun (WGS) entry which is preliminary data.</text>
</comment>
<comment type="pathway">
    <text evidence="13">Amino-acid biosynthesis; L-arginine biosynthesis; L-ornithine and N-acetyl-L-glutamate from L-glutamate and N(2)-acetyl-L-ornithine (cyclic): step 1/1.</text>
</comment>
<dbReference type="NCBIfam" id="TIGR00120">
    <property type="entry name" value="ArgJ"/>
    <property type="match status" value="1"/>
</dbReference>
<dbReference type="OrthoDB" id="9804242at2"/>
<dbReference type="Gene3D" id="3.60.70.12">
    <property type="entry name" value="L-amino peptidase D-ALA esterase/amidase"/>
    <property type="match status" value="1"/>
</dbReference>
<evidence type="ECO:0000256" key="1">
    <source>
        <dbReference type="ARBA" id="ARBA00004496"/>
    </source>
</evidence>
<name>A0A364K0Z5_9BACL</name>
<evidence type="ECO:0000256" key="6">
    <source>
        <dbReference type="ARBA" id="ARBA00022679"/>
    </source>
</evidence>
<dbReference type="GO" id="GO:0006526">
    <property type="term" value="P:L-arginine biosynthetic process"/>
    <property type="evidence" value="ECO:0007669"/>
    <property type="project" value="UniProtKB-UniRule"/>
</dbReference>
<comment type="function">
    <text evidence="12 13">Catalyzes two activities which are involved in the cyclic version of arginine biosynthesis: the synthesis of N-acetylglutamate from glutamate and acetyl-CoA as the acetyl donor, and of ornithine by transacetylation between N(2)-acetylornithine and glutamate.</text>
</comment>
<dbReference type="Gene3D" id="3.10.20.340">
    <property type="entry name" value="ArgJ beta chain, C-terminal domain"/>
    <property type="match status" value="1"/>
</dbReference>
<keyword evidence="9 13" id="KW-0012">Acyltransferase</keyword>
<evidence type="ECO:0000256" key="2">
    <source>
        <dbReference type="ARBA" id="ARBA00006774"/>
    </source>
</evidence>
<feature type="site" description="Involved in the stabilization of negative charge on the oxyanion by the formation of the oxyanion hole" evidence="13">
    <location>
        <position position="117"/>
    </location>
</feature>
<comment type="subunit">
    <text evidence="3 13">Heterotetramer of two alpha and two beta chains.</text>
</comment>
<dbReference type="EC" id="2.3.1.1" evidence="13"/>
<dbReference type="InterPro" id="IPR042195">
    <property type="entry name" value="ArgJ_beta_C"/>
</dbReference>
<feature type="active site" description="Nucleophile" evidence="13">
    <location>
        <position position="191"/>
    </location>
</feature>
<comment type="subcellular location">
    <subcellularLocation>
        <location evidence="1 13">Cytoplasm</location>
    </subcellularLocation>
</comment>